<organism evidence="1">
    <name type="scientific">viral metagenome</name>
    <dbReference type="NCBI Taxonomy" id="1070528"/>
    <lineage>
        <taxon>unclassified sequences</taxon>
        <taxon>metagenomes</taxon>
        <taxon>organismal metagenomes</taxon>
    </lineage>
</organism>
<name>A0A6C0LRL3_9ZZZZ</name>
<sequence>MAPVIGFDFDECLAQGYSIVPFILILERLMPRALKSPSVSNVTRSVLEKSTNAFYLRLALNEIETKGTFLRPSFLTLLPKLLKLRQQGLVEHLFLYSNNGISTLLDTMDHILALTLVRKPYSVPQDQLLIGPNGRLQCLSPRASLDDPCRAVEPKDPNGFREKSVAGISACIGQAVDTTELYYFDDTRMHTGLMNAIQNRYVVVKKYEVRMANKKIAEMFIESFPSNAFYAGSKEANVLLTQMQVILPGFRPTGKESSKSLTEKLTKELTKFSPLAGGRVLRNWNAAEIAADERALESAISPVFTYGQVTNDNAAGSIFRAPVGGRRLVNKTRRRARKTRRNN</sequence>
<dbReference type="AlphaFoldDB" id="A0A6C0LRL3"/>
<accession>A0A6C0LRL3</accession>
<evidence type="ECO:0000313" key="1">
    <source>
        <dbReference type="EMBL" id="QHU32244.1"/>
    </source>
</evidence>
<protein>
    <submittedName>
        <fullName evidence="1">Uncharacterized protein</fullName>
    </submittedName>
</protein>
<reference evidence="1" key="1">
    <citation type="journal article" date="2020" name="Nature">
        <title>Giant virus diversity and host interactions through global metagenomics.</title>
        <authorList>
            <person name="Schulz F."/>
            <person name="Roux S."/>
            <person name="Paez-Espino D."/>
            <person name="Jungbluth S."/>
            <person name="Walsh D.A."/>
            <person name="Denef V.J."/>
            <person name="McMahon K.D."/>
            <person name="Konstantinidis K.T."/>
            <person name="Eloe-Fadrosh E.A."/>
            <person name="Kyrpides N.C."/>
            <person name="Woyke T."/>
        </authorList>
    </citation>
    <scope>NUCLEOTIDE SEQUENCE</scope>
    <source>
        <strain evidence="1">GVMAG-M-3300027963-9</strain>
    </source>
</reference>
<dbReference type="EMBL" id="MN740537">
    <property type="protein sequence ID" value="QHU32244.1"/>
    <property type="molecule type" value="Genomic_DNA"/>
</dbReference>
<proteinExistence type="predicted"/>